<dbReference type="PANTHER" id="PTHR30386:SF28">
    <property type="entry name" value="EXPORTED PROTEIN"/>
    <property type="match status" value="1"/>
</dbReference>
<dbReference type="AlphaFoldDB" id="A0A1N6FF20"/>
<name>A0A1N6FF20_9BURK</name>
<evidence type="ECO:0000313" key="3">
    <source>
        <dbReference type="Proteomes" id="UP000184693"/>
    </source>
</evidence>
<accession>A0A1N6FF20</accession>
<protein>
    <submittedName>
        <fullName evidence="2">Membrane fusion protein</fullName>
    </submittedName>
</protein>
<keyword evidence="1" id="KW-1133">Transmembrane helix</keyword>
<dbReference type="RefSeq" id="WP_074263711.1">
    <property type="nucleotide sequence ID" value="NZ_FSRM01000001.1"/>
</dbReference>
<reference evidence="2 3" key="1">
    <citation type="submission" date="2016-11" db="EMBL/GenBank/DDBJ databases">
        <authorList>
            <person name="Jaros S."/>
            <person name="Januszkiewicz K."/>
            <person name="Wedrychowicz H."/>
        </authorList>
    </citation>
    <scope>NUCLEOTIDE SEQUENCE [LARGE SCALE GENOMIC DNA]</scope>
    <source>
        <strain evidence="2 3">GAS86</strain>
    </source>
</reference>
<dbReference type="Proteomes" id="UP000184693">
    <property type="component" value="Unassembled WGS sequence"/>
</dbReference>
<dbReference type="OrthoDB" id="9775513at2"/>
<gene>
    <name evidence="2" type="ORF">SAMN05444168_1516</name>
</gene>
<keyword evidence="1" id="KW-0812">Transmembrane</keyword>
<sequence length="397" mass="44204">MEPINLPQFRDISSRWIGYTTSAILIAAIAFSFVYEVELKQDARAEIVSPSDVKVQGMSGLVADVYVHNNDRVVPGTPLFRLERDLTLASDGQRRPLFDAAMRDEQTHAVEAQYSQRRAALTVQLDNARLTEQSRSAELGAIDEQIAQNRELVEESGRKLTRLESVSDYVTADRIEQARADTHQARVVVAQGAARRQQLLAERATAKTSQTELEAQLNELDARQARDIQDIRIRFEENRQNTTISAPEAGVVTYSDLVPGRTLTPSDVALVITTRKGGGLRAALRIPSRRRGFVREGQIVRLKLDAFPYARFGSYEARIDSISRTTVHSTMSPTGASEASAPDGDYMAWATLAGNQFEFGRQRFDILPGMTGTASIVVERRTIAEWVLEPLFRILRG</sequence>
<dbReference type="PANTHER" id="PTHR30386">
    <property type="entry name" value="MEMBRANE FUSION SUBUNIT OF EMRAB-TOLC MULTIDRUG EFFLUX PUMP"/>
    <property type="match status" value="1"/>
</dbReference>
<dbReference type="Gene3D" id="2.40.30.170">
    <property type="match status" value="1"/>
</dbReference>
<dbReference type="EMBL" id="FSRM01000001">
    <property type="protein sequence ID" value="SIN93857.1"/>
    <property type="molecule type" value="Genomic_DNA"/>
</dbReference>
<evidence type="ECO:0000313" key="2">
    <source>
        <dbReference type="EMBL" id="SIN93857.1"/>
    </source>
</evidence>
<dbReference type="PRINTS" id="PR01490">
    <property type="entry name" value="RTXTOXIND"/>
</dbReference>
<proteinExistence type="predicted"/>
<evidence type="ECO:0000256" key="1">
    <source>
        <dbReference type="SAM" id="Phobius"/>
    </source>
</evidence>
<dbReference type="InterPro" id="IPR050739">
    <property type="entry name" value="MFP"/>
</dbReference>
<keyword evidence="1" id="KW-0472">Membrane</keyword>
<feature type="transmembrane region" description="Helical" evidence="1">
    <location>
        <begin position="16"/>
        <end position="35"/>
    </location>
</feature>
<organism evidence="2 3">
    <name type="scientific">Paraburkholderia phenazinium</name>
    <dbReference type="NCBI Taxonomy" id="60549"/>
    <lineage>
        <taxon>Bacteria</taxon>
        <taxon>Pseudomonadati</taxon>
        <taxon>Pseudomonadota</taxon>
        <taxon>Betaproteobacteria</taxon>
        <taxon>Burkholderiales</taxon>
        <taxon>Burkholderiaceae</taxon>
        <taxon>Paraburkholderia</taxon>
    </lineage>
</organism>